<accession>A0A7G9R200</accession>
<evidence type="ECO:0000256" key="2">
    <source>
        <dbReference type="ARBA" id="ARBA00022723"/>
    </source>
</evidence>
<gene>
    <name evidence="7" type="ORF">H9L10_00370</name>
</gene>
<keyword evidence="2" id="KW-0479">Metal-binding</keyword>
<evidence type="ECO:0000259" key="6">
    <source>
        <dbReference type="SMART" id="SM00849"/>
    </source>
</evidence>
<dbReference type="EMBL" id="CP060712">
    <property type="protein sequence ID" value="QNN49625.1"/>
    <property type="molecule type" value="Genomic_DNA"/>
</dbReference>
<keyword evidence="8" id="KW-1185">Reference proteome</keyword>
<evidence type="ECO:0000256" key="3">
    <source>
        <dbReference type="ARBA" id="ARBA00022801"/>
    </source>
</evidence>
<dbReference type="Proteomes" id="UP000515976">
    <property type="component" value="Chromosome"/>
</dbReference>
<keyword evidence="4" id="KW-0862">Zinc</keyword>
<dbReference type="SUPFAM" id="SSF56281">
    <property type="entry name" value="Metallo-hydrolase/oxidoreductase"/>
    <property type="match status" value="1"/>
</dbReference>
<dbReference type="Gene3D" id="3.60.15.10">
    <property type="entry name" value="Ribonuclease Z/Hydroxyacylglutathione hydrolase-like"/>
    <property type="match status" value="1"/>
</dbReference>
<evidence type="ECO:0000256" key="4">
    <source>
        <dbReference type="ARBA" id="ARBA00022833"/>
    </source>
</evidence>
<proteinExistence type="inferred from homology"/>
<keyword evidence="3 7" id="KW-0378">Hydrolase</keyword>
<organism evidence="7 8">
    <name type="scientific">Phycicoccus endophyticus</name>
    <dbReference type="NCBI Taxonomy" id="1690220"/>
    <lineage>
        <taxon>Bacteria</taxon>
        <taxon>Bacillati</taxon>
        <taxon>Actinomycetota</taxon>
        <taxon>Actinomycetes</taxon>
        <taxon>Micrococcales</taxon>
        <taxon>Intrasporangiaceae</taxon>
        <taxon>Phycicoccus</taxon>
    </lineage>
</organism>
<sequence>MPSRPASPWTAPMPPARPPGDMGLWQLPTGTYSTRAALAVTGGSPFEQRAFAATAVLVRHPLGDLLVDAGFGAAVDEHVAMLARMERPPYHRAGTARAQLEAAGYDFRRLLGVVVTHVHWDHVSGLDSLDAPVWMNSAEAGYGAEDKHGAVYRAVSETTATRSYEMADGPYLGFPASWDVHGDGSVVIAHAGGHTPGSVVVFVALPSGERYGFIGDLTWQLDGITRGAERPWFMRRVADVDPELVRTGLERSIALRDVVHIVPAHDVSAYDPIPRLEQVDPSGTVDA</sequence>
<feature type="region of interest" description="Disordered" evidence="5">
    <location>
        <begin position="1"/>
        <end position="22"/>
    </location>
</feature>
<dbReference type="InterPro" id="IPR051013">
    <property type="entry name" value="MBL_superfamily_lactonases"/>
</dbReference>
<dbReference type="Pfam" id="PF00753">
    <property type="entry name" value="Lactamase_B"/>
    <property type="match status" value="1"/>
</dbReference>
<dbReference type="PANTHER" id="PTHR42978">
    <property type="entry name" value="QUORUM-QUENCHING LACTONASE YTNP-RELATED-RELATED"/>
    <property type="match status" value="1"/>
</dbReference>
<dbReference type="InterPro" id="IPR001279">
    <property type="entry name" value="Metallo-B-lactamas"/>
</dbReference>
<dbReference type="AlphaFoldDB" id="A0A7G9R200"/>
<dbReference type="KEGG" id="pei:H9L10_00370"/>
<feature type="domain" description="Metallo-beta-lactamase" evidence="6">
    <location>
        <begin position="52"/>
        <end position="265"/>
    </location>
</feature>
<dbReference type="GO" id="GO:0016787">
    <property type="term" value="F:hydrolase activity"/>
    <property type="evidence" value="ECO:0007669"/>
    <property type="project" value="UniProtKB-KW"/>
</dbReference>
<evidence type="ECO:0000256" key="1">
    <source>
        <dbReference type="ARBA" id="ARBA00007749"/>
    </source>
</evidence>
<evidence type="ECO:0000313" key="7">
    <source>
        <dbReference type="EMBL" id="QNN49625.1"/>
    </source>
</evidence>
<comment type="similarity">
    <text evidence="1">Belongs to the metallo-beta-lactamase superfamily.</text>
</comment>
<dbReference type="SMART" id="SM00849">
    <property type="entry name" value="Lactamase_B"/>
    <property type="match status" value="1"/>
</dbReference>
<reference evidence="7 8" key="1">
    <citation type="submission" date="2020-08" db="EMBL/GenBank/DDBJ databases">
        <title>Genome sequence of Phycicoccus endophyticus JCM 31784T.</title>
        <authorList>
            <person name="Hyun D.-W."/>
            <person name="Bae J.-W."/>
        </authorList>
    </citation>
    <scope>NUCLEOTIDE SEQUENCE [LARGE SCALE GENOMIC DNA]</scope>
    <source>
        <strain evidence="7 8">JCM 31784</strain>
    </source>
</reference>
<protein>
    <submittedName>
        <fullName evidence="7">MBL fold metallo-hydrolase</fullName>
    </submittedName>
</protein>
<name>A0A7G9R200_9MICO</name>
<dbReference type="GO" id="GO:0046872">
    <property type="term" value="F:metal ion binding"/>
    <property type="evidence" value="ECO:0007669"/>
    <property type="project" value="UniProtKB-KW"/>
</dbReference>
<evidence type="ECO:0000256" key="5">
    <source>
        <dbReference type="SAM" id="MobiDB-lite"/>
    </source>
</evidence>
<evidence type="ECO:0000313" key="8">
    <source>
        <dbReference type="Proteomes" id="UP000515976"/>
    </source>
</evidence>
<dbReference type="InterPro" id="IPR036866">
    <property type="entry name" value="RibonucZ/Hydroxyglut_hydro"/>
</dbReference>
<dbReference type="PANTHER" id="PTHR42978:SF3">
    <property type="entry name" value="BLR3078 PROTEIN"/>
    <property type="match status" value="1"/>
</dbReference>